<keyword evidence="2" id="KW-0378">Hydrolase</keyword>
<proteinExistence type="inferred from homology"/>
<dbReference type="InterPro" id="IPR051816">
    <property type="entry name" value="Glycosyl_Hydrolase_31"/>
</dbReference>
<gene>
    <name evidence="5" type="ORF">AVDCRST_MAG45-475</name>
</gene>
<dbReference type="InterPro" id="IPR017853">
    <property type="entry name" value="GH"/>
</dbReference>
<evidence type="ECO:0000256" key="1">
    <source>
        <dbReference type="ARBA" id="ARBA00007806"/>
    </source>
</evidence>
<dbReference type="GO" id="GO:0004553">
    <property type="term" value="F:hydrolase activity, hydrolyzing O-glycosyl compounds"/>
    <property type="evidence" value="ECO:0007669"/>
    <property type="project" value="InterPro"/>
</dbReference>
<evidence type="ECO:0000259" key="3">
    <source>
        <dbReference type="Pfam" id="PF01055"/>
    </source>
</evidence>
<dbReference type="PANTHER" id="PTHR43863">
    <property type="entry name" value="HYDROLASE, PUTATIVE (AFU_ORTHOLOGUE AFUA_1G03140)-RELATED"/>
    <property type="match status" value="1"/>
</dbReference>
<dbReference type="EMBL" id="CADCVU010000044">
    <property type="protein sequence ID" value="CAA9486426.1"/>
    <property type="molecule type" value="Genomic_DNA"/>
</dbReference>
<dbReference type="InterPro" id="IPR013780">
    <property type="entry name" value="Glyco_hydro_b"/>
</dbReference>
<dbReference type="PANTHER" id="PTHR43863:SF2">
    <property type="entry name" value="MALTASE-GLUCOAMYLASE"/>
    <property type="match status" value="1"/>
</dbReference>
<dbReference type="Gene3D" id="2.60.40.1180">
    <property type="entry name" value="Golgi alpha-mannosidase II"/>
    <property type="match status" value="1"/>
</dbReference>
<name>A0A6J4S698_9ACTN</name>
<dbReference type="Pfam" id="PF01055">
    <property type="entry name" value="Glyco_hydro_31_2nd"/>
    <property type="match status" value="1"/>
</dbReference>
<dbReference type="InterPro" id="IPR000322">
    <property type="entry name" value="Glyco_hydro_31_TIM"/>
</dbReference>
<feature type="domain" description="Glycoside hydrolase family 31 TIM barrel" evidence="3">
    <location>
        <begin position="2"/>
        <end position="263"/>
    </location>
</feature>
<evidence type="ECO:0000313" key="5">
    <source>
        <dbReference type="EMBL" id="CAA9486426.1"/>
    </source>
</evidence>
<keyword evidence="2" id="KW-0326">Glycosidase</keyword>
<dbReference type="Gene3D" id="3.20.20.80">
    <property type="entry name" value="Glycosidases"/>
    <property type="match status" value="1"/>
</dbReference>
<comment type="similarity">
    <text evidence="1 2">Belongs to the glycosyl hydrolase 31 family.</text>
</comment>
<organism evidence="5">
    <name type="scientific">uncultured Solirubrobacterales bacterium</name>
    <dbReference type="NCBI Taxonomy" id="768556"/>
    <lineage>
        <taxon>Bacteria</taxon>
        <taxon>Bacillati</taxon>
        <taxon>Actinomycetota</taxon>
        <taxon>Thermoleophilia</taxon>
        <taxon>Solirubrobacterales</taxon>
        <taxon>environmental samples</taxon>
    </lineage>
</organism>
<dbReference type="SUPFAM" id="SSF51445">
    <property type="entry name" value="(Trans)glycosidases"/>
    <property type="match status" value="1"/>
</dbReference>
<evidence type="ECO:0000259" key="4">
    <source>
        <dbReference type="Pfam" id="PF21365"/>
    </source>
</evidence>
<dbReference type="AlphaFoldDB" id="A0A6J4S698"/>
<dbReference type="GO" id="GO:0005975">
    <property type="term" value="P:carbohydrate metabolic process"/>
    <property type="evidence" value="ECO:0007669"/>
    <property type="project" value="InterPro"/>
</dbReference>
<protein>
    <submittedName>
        <fullName evidence="5">GH31</fullName>
    </submittedName>
</protein>
<dbReference type="SUPFAM" id="SSF51011">
    <property type="entry name" value="Glycosyl hydrolase domain"/>
    <property type="match status" value="1"/>
</dbReference>
<reference evidence="5" key="1">
    <citation type="submission" date="2020-02" db="EMBL/GenBank/DDBJ databases">
        <authorList>
            <person name="Meier V. D."/>
        </authorList>
    </citation>
    <scope>NUCLEOTIDE SEQUENCE</scope>
    <source>
        <strain evidence="5">AVDCRST_MAG45</strain>
    </source>
</reference>
<feature type="domain" description="Glycosyl hydrolase family 31 C-terminal" evidence="4">
    <location>
        <begin position="274"/>
        <end position="360"/>
    </location>
</feature>
<sequence length="425" mass="47111">MRADGVRTVVWVTPWVNLESADGQQPPDPESERLHREPAENYAEGAEAGHYIRGADGEPYVARWWMGTGSPVDFTSEAADAWWRELARPVLELGVEGIKADDGEGYYLPDDVCFADGRTGAQAAWAYPAMYRRSMQRALDEAHPGRGVLFARSAWTGATHHGITWGGDQVSDFWSLRALVTASLTAAASGFSNWSHDVGGYLGERLVERCPKELLIRWLEFGCFTPLLHSHGRFEQEAWTYDRETLDLYRELVVLHERLVPYTRAAAATAARTGLPIMRPLCLTDPGDPRGWSIPDAYGYGPALWVAPVLEPGARERVVPLPRGEWIDFWTGERTRGGDEVVAAAPLGRVPVWVRSGSIVVTYPAGHVADGLGDTDERERPLEATLWGEPRLGRTAVRLADGTAIRWRSGAWEVSSQREVAFAHR</sequence>
<dbReference type="Pfam" id="PF21365">
    <property type="entry name" value="Glyco_hydro_31_3rd"/>
    <property type="match status" value="1"/>
</dbReference>
<accession>A0A6J4S698</accession>
<evidence type="ECO:0000256" key="2">
    <source>
        <dbReference type="RuleBase" id="RU361185"/>
    </source>
</evidence>
<dbReference type="InterPro" id="IPR048395">
    <property type="entry name" value="Glyco_hydro_31_C"/>
</dbReference>